<organism evidence="4 5">
    <name type="scientific">Agromyces tardus</name>
    <dbReference type="NCBI Taxonomy" id="2583849"/>
    <lineage>
        <taxon>Bacteria</taxon>
        <taxon>Bacillati</taxon>
        <taxon>Actinomycetota</taxon>
        <taxon>Actinomycetes</taxon>
        <taxon>Micrococcales</taxon>
        <taxon>Microbacteriaceae</taxon>
        <taxon>Agromyces</taxon>
    </lineage>
</organism>
<dbReference type="PROSITE" id="PS50977">
    <property type="entry name" value="HTH_TETR_2"/>
    <property type="match status" value="1"/>
</dbReference>
<keyword evidence="5" id="KW-1185">Reference proteome</keyword>
<feature type="DNA-binding region" description="H-T-H motif" evidence="2">
    <location>
        <begin position="38"/>
        <end position="57"/>
    </location>
</feature>
<gene>
    <name evidence="4" type="ORF">EDM22_13145</name>
</gene>
<dbReference type="InterPro" id="IPR009057">
    <property type="entry name" value="Homeodomain-like_sf"/>
</dbReference>
<evidence type="ECO:0000313" key="5">
    <source>
        <dbReference type="Proteomes" id="UP000275048"/>
    </source>
</evidence>
<dbReference type="GO" id="GO:0000976">
    <property type="term" value="F:transcription cis-regulatory region binding"/>
    <property type="evidence" value="ECO:0007669"/>
    <property type="project" value="TreeGrafter"/>
</dbReference>
<dbReference type="RefSeq" id="WP_122937537.1">
    <property type="nucleotide sequence ID" value="NZ_JBHSNT010000003.1"/>
</dbReference>
<dbReference type="PANTHER" id="PTHR30055:SF209">
    <property type="entry name" value="POSSIBLE TRANSCRIPTIONAL REGULATORY PROTEIN (PROBABLY TETR-FAMILY)"/>
    <property type="match status" value="1"/>
</dbReference>
<dbReference type="Pfam" id="PF00440">
    <property type="entry name" value="TetR_N"/>
    <property type="match status" value="1"/>
</dbReference>
<protein>
    <submittedName>
        <fullName evidence="4">TetR family transcriptional regulator</fullName>
    </submittedName>
</protein>
<dbReference type="SUPFAM" id="SSF46689">
    <property type="entry name" value="Homeodomain-like"/>
    <property type="match status" value="1"/>
</dbReference>
<dbReference type="InterPro" id="IPR036271">
    <property type="entry name" value="Tet_transcr_reg_TetR-rel_C_sf"/>
</dbReference>
<name>A0A3M8A8D6_9MICO</name>
<dbReference type="Proteomes" id="UP000275048">
    <property type="component" value="Unassembled WGS sequence"/>
</dbReference>
<dbReference type="PANTHER" id="PTHR30055">
    <property type="entry name" value="HTH-TYPE TRANSCRIPTIONAL REGULATOR RUTR"/>
    <property type="match status" value="1"/>
</dbReference>
<dbReference type="EMBL" id="RHHB01000028">
    <property type="protein sequence ID" value="RNB46937.1"/>
    <property type="molecule type" value="Genomic_DNA"/>
</dbReference>
<evidence type="ECO:0000259" key="3">
    <source>
        <dbReference type="PROSITE" id="PS50977"/>
    </source>
</evidence>
<dbReference type="InterPro" id="IPR050109">
    <property type="entry name" value="HTH-type_TetR-like_transc_reg"/>
</dbReference>
<dbReference type="SUPFAM" id="SSF48498">
    <property type="entry name" value="Tetracyclin repressor-like, C-terminal domain"/>
    <property type="match status" value="1"/>
</dbReference>
<reference evidence="4 5" key="1">
    <citation type="submission" date="2018-10" db="EMBL/GenBank/DDBJ databases">
        <title>Isolation, diversity and antibacterial activity of antinobacteria from the wheat rhizosphere soil.</title>
        <authorList>
            <person name="Sun T."/>
        </authorList>
    </citation>
    <scope>NUCLEOTIDE SEQUENCE [LARGE SCALE GENOMIC DNA]</scope>
    <source>
        <strain evidence="4 5">SJ-23</strain>
    </source>
</reference>
<proteinExistence type="predicted"/>
<dbReference type="AlphaFoldDB" id="A0A3M8A8D6"/>
<dbReference type="OrthoDB" id="3869819at2"/>
<evidence type="ECO:0000313" key="4">
    <source>
        <dbReference type="EMBL" id="RNB46937.1"/>
    </source>
</evidence>
<keyword evidence="1 2" id="KW-0238">DNA-binding</keyword>
<evidence type="ECO:0000256" key="2">
    <source>
        <dbReference type="PROSITE-ProRule" id="PRU00335"/>
    </source>
</evidence>
<feature type="domain" description="HTH tetR-type" evidence="3">
    <location>
        <begin position="17"/>
        <end position="75"/>
    </location>
</feature>
<accession>A0A3M8A8D6</accession>
<comment type="caution">
    <text evidence="4">The sequence shown here is derived from an EMBL/GenBank/DDBJ whole genome shotgun (WGS) entry which is preliminary data.</text>
</comment>
<sequence>MPSDTDAGRRAPRRDAAENREALLTAAAAALAASPDASLEAIAADAGLSRRSVYGHFANRDELILALIDRGAARFNAVAAGVDHHDASVALALLGTRLWHAIVHVRLLARIALREPYVERVADAVAPVRARLGELVARGAADGTVRSDIRPPVLARLIEEAAIAVLVEAAAHELDDEEGRRLVMLAVLGTAGLSWREAGALIAANPELSREASE</sequence>
<dbReference type="Gene3D" id="1.10.357.10">
    <property type="entry name" value="Tetracycline Repressor, domain 2"/>
    <property type="match status" value="1"/>
</dbReference>
<dbReference type="GO" id="GO:0003700">
    <property type="term" value="F:DNA-binding transcription factor activity"/>
    <property type="evidence" value="ECO:0007669"/>
    <property type="project" value="TreeGrafter"/>
</dbReference>
<dbReference type="InterPro" id="IPR001647">
    <property type="entry name" value="HTH_TetR"/>
</dbReference>
<evidence type="ECO:0000256" key="1">
    <source>
        <dbReference type="ARBA" id="ARBA00023125"/>
    </source>
</evidence>